<dbReference type="EMBL" id="JBAMIC010002147">
    <property type="protein sequence ID" value="KAK7089339.1"/>
    <property type="molecule type" value="Genomic_DNA"/>
</dbReference>
<dbReference type="AlphaFoldDB" id="A0AAN9AM22"/>
<evidence type="ECO:0000313" key="2">
    <source>
        <dbReference type="EMBL" id="KAK7089339.1"/>
    </source>
</evidence>
<comment type="caution">
    <text evidence="2">The sequence shown here is derived from an EMBL/GenBank/DDBJ whole genome shotgun (WGS) entry which is preliminary data.</text>
</comment>
<accession>A0AAN9AM22</accession>
<evidence type="ECO:0000313" key="3">
    <source>
        <dbReference type="Proteomes" id="UP001374579"/>
    </source>
</evidence>
<gene>
    <name evidence="2" type="ORF">V1264_024622</name>
</gene>
<feature type="region of interest" description="Disordered" evidence="1">
    <location>
        <begin position="1"/>
        <end position="73"/>
    </location>
</feature>
<feature type="compositionally biased region" description="Polar residues" evidence="1">
    <location>
        <begin position="1"/>
        <end position="19"/>
    </location>
</feature>
<protein>
    <submittedName>
        <fullName evidence="2">Uncharacterized protein</fullName>
    </submittedName>
</protein>
<keyword evidence="3" id="KW-1185">Reference proteome</keyword>
<evidence type="ECO:0000256" key="1">
    <source>
        <dbReference type="SAM" id="MobiDB-lite"/>
    </source>
</evidence>
<dbReference type="Proteomes" id="UP001374579">
    <property type="component" value="Unassembled WGS sequence"/>
</dbReference>
<organism evidence="2 3">
    <name type="scientific">Littorina saxatilis</name>
    <dbReference type="NCBI Taxonomy" id="31220"/>
    <lineage>
        <taxon>Eukaryota</taxon>
        <taxon>Metazoa</taxon>
        <taxon>Spiralia</taxon>
        <taxon>Lophotrochozoa</taxon>
        <taxon>Mollusca</taxon>
        <taxon>Gastropoda</taxon>
        <taxon>Caenogastropoda</taxon>
        <taxon>Littorinimorpha</taxon>
        <taxon>Littorinoidea</taxon>
        <taxon>Littorinidae</taxon>
        <taxon>Littorina</taxon>
    </lineage>
</organism>
<name>A0AAN9AM22_9CAEN</name>
<reference evidence="2 3" key="1">
    <citation type="submission" date="2024-02" db="EMBL/GenBank/DDBJ databases">
        <title>Chromosome-scale genome assembly of the rough periwinkle Littorina saxatilis.</title>
        <authorList>
            <person name="De Jode A."/>
            <person name="Faria R."/>
            <person name="Formenti G."/>
            <person name="Sims Y."/>
            <person name="Smith T.P."/>
            <person name="Tracey A."/>
            <person name="Wood J.M.D."/>
            <person name="Zagrodzka Z.B."/>
            <person name="Johannesson K."/>
            <person name="Butlin R.K."/>
            <person name="Leder E.H."/>
        </authorList>
    </citation>
    <scope>NUCLEOTIDE SEQUENCE [LARGE SCALE GENOMIC DNA]</scope>
    <source>
        <strain evidence="2">Snail1</strain>
        <tissue evidence="2">Muscle</tissue>
    </source>
</reference>
<proteinExistence type="predicted"/>
<sequence>MLPDYNNTADLPITHNQVAPTDDEVTTSKAVPGSRSASDDPFQADSCGAQSADLPPDSDPEPARSSDCQARGERRDGMAYLEWLLSTRSSATIHEGITRHVTFKSSATSIILPELSGEYIMHGRVHNHQRFSLLSFSGLDLVYEREGRQKSVKSTGAGPSA</sequence>